<keyword evidence="1" id="KW-0175">Coiled coil</keyword>
<dbReference type="InterPro" id="IPR011704">
    <property type="entry name" value="ATPase_dyneun-rel_AAA"/>
</dbReference>
<dbReference type="AlphaFoldDB" id="A0A4V2DCW6"/>
<dbReference type="InterPro" id="IPR027417">
    <property type="entry name" value="P-loop_NTPase"/>
</dbReference>
<dbReference type="GO" id="GO:0016887">
    <property type="term" value="F:ATP hydrolysis activity"/>
    <property type="evidence" value="ECO:0007669"/>
    <property type="project" value="InterPro"/>
</dbReference>
<evidence type="ECO:0000313" key="4">
    <source>
        <dbReference type="Proteomes" id="UP000292855"/>
    </source>
</evidence>
<proteinExistence type="predicted"/>
<dbReference type="EMBL" id="SGIT01000001">
    <property type="protein sequence ID" value="RZF62918.1"/>
    <property type="molecule type" value="Genomic_DNA"/>
</dbReference>
<dbReference type="InterPro" id="IPR052934">
    <property type="entry name" value="Methyl-DNA_Rec/Restrict_Enz"/>
</dbReference>
<organism evidence="3 4">
    <name type="scientific">Sphingobacterium corticibacterium</name>
    <dbReference type="NCBI Taxonomy" id="2484746"/>
    <lineage>
        <taxon>Bacteria</taxon>
        <taxon>Pseudomonadati</taxon>
        <taxon>Bacteroidota</taxon>
        <taxon>Sphingobacteriia</taxon>
        <taxon>Sphingobacteriales</taxon>
        <taxon>Sphingobacteriaceae</taxon>
        <taxon>Sphingobacterium</taxon>
    </lineage>
</organism>
<dbReference type="Gene3D" id="3.40.50.300">
    <property type="entry name" value="P-loop containing nucleotide triphosphate hydrolases"/>
    <property type="match status" value="1"/>
</dbReference>
<dbReference type="OrthoDB" id="9781481at2"/>
<keyword evidence="4" id="KW-1185">Reference proteome</keyword>
<reference evidence="3 4" key="1">
    <citation type="submission" date="2019-02" db="EMBL/GenBank/DDBJ databases">
        <authorList>
            <person name="Li Y."/>
        </authorList>
    </citation>
    <scope>NUCLEOTIDE SEQUENCE [LARGE SCALE GENOMIC DNA]</scope>
    <source>
        <strain evidence="3 4">30C10-4-7</strain>
    </source>
</reference>
<evidence type="ECO:0000259" key="2">
    <source>
        <dbReference type="Pfam" id="PF07728"/>
    </source>
</evidence>
<dbReference type="SUPFAM" id="SSF52540">
    <property type="entry name" value="P-loop containing nucleoside triphosphate hydrolases"/>
    <property type="match status" value="1"/>
</dbReference>
<dbReference type="Proteomes" id="UP000292855">
    <property type="component" value="Unassembled WGS sequence"/>
</dbReference>
<feature type="domain" description="ATPase dynein-related AAA" evidence="2">
    <location>
        <begin position="68"/>
        <end position="198"/>
    </location>
</feature>
<sequence>MEITDSSFKVKTLKTEKVYPASFARIISYYEDEKWSKVGTIKWGNDSYEAALAKYVQEQLELEEQVETLKNTERLRILQFHPSYTYEDFVRGISTDTNGASIIYKATNRILVDMADKATLDPTRNYILILDEINRANLSSVLGELIYALEYRGREVESMYAVNNSNKISLPENLYIIGTMNTADRSVGHIDYAIRRRFAFVDLLPEKLIDNDEIWFNTNGYEKVERLFNRNNVSNEFDVNDVQLGHSYFIVKKKDTLDAHTRDELFKLKMNYEIKPILHEYVKDGVLIGKIDEVEVSAYIDNL</sequence>
<dbReference type="Pfam" id="PF07728">
    <property type="entry name" value="AAA_5"/>
    <property type="match status" value="1"/>
</dbReference>
<evidence type="ECO:0000256" key="1">
    <source>
        <dbReference type="SAM" id="Coils"/>
    </source>
</evidence>
<dbReference type="PANTHER" id="PTHR37291">
    <property type="entry name" value="5-METHYLCYTOSINE-SPECIFIC RESTRICTION ENZYME B"/>
    <property type="match status" value="1"/>
</dbReference>
<feature type="coiled-coil region" evidence="1">
    <location>
        <begin position="45"/>
        <end position="75"/>
    </location>
</feature>
<protein>
    <recommendedName>
        <fullName evidence="2">ATPase dynein-related AAA domain-containing protein</fullName>
    </recommendedName>
</protein>
<accession>A0A4V2DCW6</accession>
<dbReference type="PANTHER" id="PTHR37291:SF1">
    <property type="entry name" value="TYPE IV METHYL-DIRECTED RESTRICTION ENZYME ECOKMCRB SUBUNIT"/>
    <property type="match status" value="1"/>
</dbReference>
<evidence type="ECO:0000313" key="3">
    <source>
        <dbReference type="EMBL" id="RZF62918.1"/>
    </source>
</evidence>
<dbReference type="GO" id="GO:0005524">
    <property type="term" value="F:ATP binding"/>
    <property type="evidence" value="ECO:0007669"/>
    <property type="project" value="InterPro"/>
</dbReference>
<gene>
    <name evidence="3" type="ORF">EWE74_05185</name>
</gene>
<name>A0A4V2DCW6_9SPHI</name>
<comment type="caution">
    <text evidence="3">The sequence shown here is derived from an EMBL/GenBank/DDBJ whole genome shotgun (WGS) entry which is preliminary data.</text>
</comment>